<reference evidence="14" key="2">
    <citation type="submission" date="2013-12" db="EMBL/GenBank/DDBJ databases">
        <authorList>
            <person name="Yu Y."/>
            <person name="Lee S."/>
            <person name="de Baynast K."/>
            <person name="Wissotski M."/>
            <person name="Liu L."/>
            <person name="Talag J."/>
            <person name="Goicoechea J."/>
            <person name="Angelova A."/>
            <person name="Jetty R."/>
            <person name="Kudrna D."/>
            <person name="Golser W."/>
            <person name="Rivera L."/>
            <person name="Zhang J."/>
            <person name="Wing R."/>
        </authorList>
    </citation>
    <scope>NUCLEOTIDE SEQUENCE</scope>
</reference>
<keyword evidence="6 11" id="KW-0472">Membrane</keyword>
<dbReference type="InterPro" id="IPR044440">
    <property type="entry name" value="GABAb_receptor_plant_PBP1"/>
</dbReference>
<dbReference type="Gramene" id="LPERR09G07770.1">
    <property type="protein sequence ID" value="LPERR09G07770.1"/>
    <property type="gene ID" value="LPERR09G07770"/>
</dbReference>
<evidence type="ECO:0000256" key="5">
    <source>
        <dbReference type="ARBA" id="ARBA00023065"/>
    </source>
</evidence>
<feature type="transmembrane region" description="Helical" evidence="11">
    <location>
        <begin position="206"/>
        <end position="227"/>
    </location>
</feature>
<dbReference type="GO" id="GO:0015276">
    <property type="term" value="F:ligand-gated monoatomic ion channel activity"/>
    <property type="evidence" value="ECO:0007669"/>
    <property type="project" value="InterPro"/>
</dbReference>
<dbReference type="InterPro" id="IPR028082">
    <property type="entry name" value="Peripla_BP_I"/>
</dbReference>
<reference evidence="13" key="3">
    <citation type="submission" date="2015-04" db="UniProtKB">
        <authorList>
            <consortium name="EnsemblPlants"/>
        </authorList>
    </citation>
    <scope>IDENTIFICATION</scope>
</reference>
<dbReference type="FunFam" id="3.40.190.10:FF:000213">
    <property type="entry name" value="Glutamate receptor"/>
    <property type="match status" value="1"/>
</dbReference>
<protein>
    <recommendedName>
        <fullName evidence="12">Ionotropic glutamate receptor C-terminal domain-containing protein</fullName>
    </recommendedName>
</protein>
<evidence type="ECO:0000313" key="13">
    <source>
        <dbReference type="EnsemblPlants" id="LPERR09G07770.1"/>
    </source>
</evidence>
<dbReference type="InterPro" id="IPR001828">
    <property type="entry name" value="ANF_lig-bd_rcpt"/>
</dbReference>
<feature type="transmembrane region" description="Helical" evidence="11">
    <location>
        <begin position="1094"/>
        <end position="1117"/>
    </location>
</feature>
<keyword evidence="5" id="KW-0406">Ion transport</keyword>
<dbReference type="Pfam" id="PF00060">
    <property type="entry name" value="Lig_chan"/>
    <property type="match status" value="1"/>
</dbReference>
<dbReference type="SUPFAM" id="SSF53822">
    <property type="entry name" value="Periplasmic binding protein-like I"/>
    <property type="match status" value="1"/>
</dbReference>
<dbReference type="eggNOG" id="KOG1052">
    <property type="taxonomic scope" value="Eukaryota"/>
</dbReference>
<comment type="subcellular location">
    <subcellularLocation>
        <location evidence="1">Membrane</location>
        <topology evidence="1">Multi-pass membrane protein</topology>
    </subcellularLocation>
</comment>
<evidence type="ECO:0000256" key="11">
    <source>
        <dbReference type="SAM" id="Phobius"/>
    </source>
</evidence>
<dbReference type="Pfam" id="PF10613">
    <property type="entry name" value="Lig_chan-Glu_bd"/>
    <property type="match status" value="1"/>
</dbReference>
<dbReference type="HOGENOM" id="CLU_274573_0_0_1"/>
<evidence type="ECO:0000256" key="1">
    <source>
        <dbReference type="ARBA" id="ARBA00004141"/>
    </source>
</evidence>
<dbReference type="SUPFAM" id="SSF53850">
    <property type="entry name" value="Periplasmic binding protein-like II"/>
    <property type="match status" value="2"/>
</dbReference>
<keyword evidence="3 11" id="KW-0812">Transmembrane</keyword>
<dbReference type="Gene3D" id="1.10.287.70">
    <property type="match status" value="1"/>
</dbReference>
<accession>A0A0D9XDY6</accession>
<dbReference type="CDD" id="cd19990">
    <property type="entry name" value="PBP1_GABAb_receptor_plant"/>
    <property type="match status" value="1"/>
</dbReference>
<keyword evidence="8" id="KW-0325">Glycoprotein</keyword>
<dbReference type="Gene3D" id="3.40.190.10">
    <property type="entry name" value="Periplasmic binding protein-like II"/>
    <property type="match status" value="3"/>
</dbReference>
<keyword evidence="10" id="KW-0407">Ion channel</keyword>
<feature type="transmembrane region" description="Helical" evidence="11">
    <location>
        <begin position="321"/>
        <end position="342"/>
    </location>
</feature>
<evidence type="ECO:0000256" key="9">
    <source>
        <dbReference type="ARBA" id="ARBA00023286"/>
    </source>
</evidence>
<dbReference type="GO" id="GO:0016020">
    <property type="term" value="C:membrane"/>
    <property type="evidence" value="ECO:0007669"/>
    <property type="project" value="UniProtKB-SubCell"/>
</dbReference>
<dbReference type="Pfam" id="PF01094">
    <property type="entry name" value="ANF_receptor"/>
    <property type="match status" value="1"/>
</dbReference>
<evidence type="ECO:0000256" key="4">
    <source>
        <dbReference type="ARBA" id="ARBA00022989"/>
    </source>
</evidence>
<evidence type="ECO:0000256" key="2">
    <source>
        <dbReference type="ARBA" id="ARBA00022448"/>
    </source>
</evidence>
<keyword evidence="9" id="KW-1071">Ligand-gated ion channel</keyword>
<dbReference type="Gene3D" id="3.40.50.2300">
    <property type="match status" value="2"/>
</dbReference>
<keyword evidence="7" id="KW-0675">Receptor</keyword>
<reference evidence="13 14" key="1">
    <citation type="submission" date="2012-08" db="EMBL/GenBank/DDBJ databases">
        <title>Oryza genome evolution.</title>
        <authorList>
            <person name="Wing R.A."/>
        </authorList>
    </citation>
    <scope>NUCLEOTIDE SEQUENCE</scope>
</reference>
<organism evidence="13 14">
    <name type="scientific">Leersia perrieri</name>
    <dbReference type="NCBI Taxonomy" id="77586"/>
    <lineage>
        <taxon>Eukaryota</taxon>
        <taxon>Viridiplantae</taxon>
        <taxon>Streptophyta</taxon>
        <taxon>Embryophyta</taxon>
        <taxon>Tracheophyta</taxon>
        <taxon>Spermatophyta</taxon>
        <taxon>Magnoliopsida</taxon>
        <taxon>Liliopsida</taxon>
        <taxon>Poales</taxon>
        <taxon>Poaceae</taxon>
        <taxon>BOP clade</taxon>
        <taxon>Oryzoideae</taxon>
        <taxon>Oryzeae</taxon>
        <taxon>Oryzinae</taxon>
        <taxon>Leersia</taxon>
    </lineage>
</organism>
<sequence length="1167" mass="129535">MFVYTGSIVWLLEFLGNNTNVQEPIPRKIGIVIFFSLFGDSYTANLATMLTVEQLKPTINRYRNGSFIKDLLEDLHFDTSKIKAYNSRDEFYNVLSKGTKNGGIAAFVHEIPYINTRMVEPFYKTAGLGYSERANKKTTFLTQAFPKGSPLLGDMSKAILNITEGDTIMQIEKKWIGYQNDCKSVDSVVGPVSDPDKLSIDNFKGLFILTGVVSTSSLIIAIMIYLYEKNKSMAKIQIDQSGDDLEENQKLQEGNEGGRAEENNQLRETGHIGQQIKTGEKEMHNGILQISGVRHNDSIFILRERNHGARVAPVSSSSPRVIMIVLLISLVISSSLASSAAAQSASGGSVHIGVILDLGTLVGKIARTSVLLAVDDFYAAHPNYRTRLVLHNFNVQAIIGPQKSSQASFLSDLGNISQVPIISFTATSPGLYSDSLPYFIRATLDDSAQVNSIASLIKAYGWRDVVPIYEDTIYGRGIIPYLVDALQGIDSRIPYRSVIPLSASNDQIAEELYKLKTMPSRVFVVHMSSALASLLFTKAKEVGMMDKGYVWIMTDGITNIIDSLNPSVVEAMNGALGIKFYVSTSAELDIFTKRWNRRFQLDNPYDPPLQLSVFGLWGYDTIWTVAQAAEKTWATNITTLQKQIFRKNLTGLGALESSGNDPDFLKAILQNKFKGLSGYFDLSNRQLQTSTFEIINVDGKGWRQIAFWTTENGISKQFNPTRLVTKNSVLVSDLRVTWPGGSKEIPKGWEIPSGGNKLKVGVHKSGYPEFMNYSKDPTTGEIKATGLAIDVFEEATRRVPYALPFEYVASDVADRTSRSYEESSSYDDFVYQVYLKKYDLAIGDITIRYNRSFYVDFTLPYTESGVAMVVPVKEATRKNALIFLKPLSLGMWLCSLAFFFGTGGVVWLLEHLDILIVWLFFFLVLTSSYTASLASMLTVQQLNPTVTDIHDLLRNGDYVGYHRGSYVQGFLEGLGFDKSKIKAYDTPDDFRKALSSGSDNGGIAALVHEVPYIKLFLAKHCEDYTMIGPIYKTAGFGFAFPKGSPLLGDISKAILNITEGDTIIQIEKKWIGDKNNCNNVGAITSSGSITLGSFWGLFLFIGSVSVCCLFIGLIIYFKERHQRPDLDVEMRQPGNEHGENAHVVNPEAPYDLVLCWGQSCSQSFHRP</sequence>
<evidence type="ECO:0000256" key="8">
    <source>
        <dbReference type="ARBA" id="ARBA00023180"/>
    </source>
</evidence>
<evidence type="ECO:0000256" key="10">
    <source>
        <dbReference type="ARBA" id="ARBA00023303"/>
    </source>
</evidence>
<dbReference type="CDD" id="cd13686">
    <property type="entry name" value="GluR_Plant"/>
    <property type="match status" value="1"/>
</dbReference>
<dbReference type="SMART" id="SM00079">
    <property type="entry name" value="PBPe"/>
    <property type="match status" value="1"/>
</dbReference>
<dbReference type="FunFam" id="3.40.190.10:FF:000103">
    <property type="entry name" value="Glutamate receptor"/>
    <property type="match status" value="1"/>
</dbReference>
<dbReference type="InterPro" id="IPR019594">
    <property type="entry name" value="Glu/Gly-bd"/>
</dbReference>
<name>A0A0D9XDY6_9ORYZ</name>
<dbReference type="InterPro" id="IPR015683">
    <property type="entry name" value="Ionotropic_Glu_rcpt"/>
</dbReference>
<dbReference type="PANTHER" id="PTHR18966">
    <property type="entry name" value="IONOTROPIC GLUTAMATE RECEPTOR"/>
    <property type="match status" value="1"/>
</dbReference>
<dbReference type="EnsemblPlants" id="LPERR09G07770.1">
    <property type="protein sequence ID" value="LPERR09G07770.1"/>
    <property type="gene ID" value="LPERR09G07770"/>
</dbReference>
<dbReference type="AlphaFoldDB" id="A0A0D9XDY6"/>
<dbReference type="FunFam" id="3.40.190.10:FF:000158">
    <property type="entry name" value="Glutamate receptor"/>
    <property type="match status" value="1"/>
</dbReference>
<dbReference type="InterPro" id="IPR001320">
    <property type="entry name" value="Iontro_rcpt_C"/>
</dbReference>
<dbReference type="Proteomes" id="UP000032180">
    <property type="component" value="Chromosome 9"/>
</dbReference>
<evidence type="ECO:0000313" key="14">
    <source>
        <dbReference type="Proteomes" id="UP000032180"/>
    </source>
</evidence>
<keyword evidence="4 11" id="KW-1133">Transmembrane helix</keyword>
<feature type="transmembrane region" description="Helical" evidence="11">
    <location>
        <begin position="916"/>
        <end position="937"/>
    </location>
</feature>
<evidence type="ECO:0000256" key="7">
    <source>
        <dbReference type="ARBA" id="ARBA00023170"/>
    </source>
</evidence>
<feature type="transmembrane region" description="Helical" evidence="11">
    <location>
        <begin position="889"/>
        <end position="909"/>
    </location>
</feature>
<dbReference type="FunFam" id="3.40.50.2300:FF:000169">
    <property type="entry name" value="Glutamate receptor"/>
    <property type="match status" value="1"/>
</dbReference>
<keyword evidence="2" id="KW-0813">Transport</keyword>
<feature type="domain" description="Ionotropic glutamate receptor C-terminal" evidence="12">
    <location>
        <begin position="757"/>
        <end position="1073"/>
    </location>
</feature>
<evidence type="ECO:0000256" key="6">
    <source>
        <dbReference type="ARBA" id="ARBA00023136"/>
    </source>
</evidence>
<proteinExistence type="predicted"/>
<evidence type="ECO:0000259" key="12">
    <source>
        <dbReference type="SMART" id="SM00079"/>
    </source>
</evidence>
<evidence type="ECO:0000256" key="3">
    <source>
        <dbReference type="ARBA" id="ARBA00022692"/>
    </source>
</evidence>
<keyword evidence="14" id="KW-1185">Reference proteome</keyword>
<dbReference type="STRING" id="77586.A0A0D9XDY6"/>